<name>A0A1I6GCT9_9FLAO</name>
<keyword evidence="5 8" id="KW-0547">Nucleotide-binding</keyword>
<dbReference type="STRING" id="400055.SAMN04490243_1589"/>
<accession>A0A1I6GCT9</accession>
<dbReference type="GO" id="GO:0005525">
    <property type="term" value="F:GTP binding"/>
    <property type="evidence" value="ECO:0007669"/>
    <property type="project" value="UniProtKB-UniRule"/>
</dbReference>
<protein>
    <recommendedName>
        <fullName evidence="2 8">GTPase Der</fullName>
    </recommendedName>
    <alternativeName>
        <fullName evidence="7 8">GTP-binding protein EngA</fullName>
    </alternativeName>
</protein>
<dbReference type="EMBL" id="FOYQ01000001">
    <property type="protein sequence ID" value="SFR39968.1"/>
    <property type="molecule type" value="Genomic_DNA"/>
</dbReference>
<organism evidence="12 13">
    <name type="scientific">Robiginitalea myxolifaciens</name>
    <dbReference type="NCBI Taxonomy" id="400055"/>
    <lineage>
        <taxon>Bacteria</taxon>
        <taxon>Pseudomonadati</taxon>
        <taxon>Bacteroidota</taxon>
        <taxon>Flavobacteriia</taxon>
        <taxon>Flavobacteriales</taxon>
        <taxon>Flavobacteriaceae</taxon>
        <taxon>Robiginitalea</taxon>
    </lineage>
</organism>
<keyword evidence="6 8" id="KW-0342">GTP-binding</keyword>
<dbReference type="OrthoDB" id="9805918at2"/>
<comment type="similarity">
    <text evidence="1 8 9 10">Belongs to the TRAFAC class TrmE-Era-EngA-EngB-Septin-like GTPase superfamily. EngA (Der) GTPase family.</text>
</comment>
<dbReference type="GO" id="GO:0042254">
    <property type="term" value="P:ribosome biogenesis"/>
    <property type="evidence" value="ECO:0007669"/>
    <property type="project" value="UniProtKB-KW"/>
</dbReference>
<dbReference type="RefSeq" id="WP_092981956.1">
    <property type="nucleotide sequence ID" value="NZ_FOYQ01000001.1"/>
</dbReference>
<dbReference type="InterPro" id="IPR031166">
    <property type="entry name" value="G_ENGA"/>
</dbReference>
<dbReference type="PANTHER" id="PTHR43834">
    <property type="entry name" value="GTPASE DER"/>
    <property type="match status" value="1"/>
</dbReference>
<evidence type="ECO:0000256" key="4">
    <source>
        <dbReference type="ARBA" id="ARBA00022737"/>
    </source>
</evidence>
<comment type="function">
    <text evidence="8 10">GTPase that plays an essential role in the late steps of ribosome biogenesis.</text>
</comment>
<dbReference type="SUPFAM" id="SSF52540">
    <property type="entry name" value="P-loop containing nucleoside triphosphate hydrolases"/>
    <property type="match status" value="2"/>
</dbReference>
<feature type="domain" description="EngA-type G" evidence="11">
    <location>
        <begin position="174"/>
        <end position="349"/>
    </location>
</feature>
<evidence type="ECO:0000313" key="13">
    <source>
        <dbReference type="Proteomes" id="UP000199534"/>
    </source>
</evidence>
<evidence type="ECO:0000256" key="3">
    <source>
        <dbReference type="ARBA" id="ARBA00022517"/>
    </source>
</evidence>
<dbReference type="InterPro" id="IPR005225">
    <property type="entry name" value="Small_GTP-bd"/>
</dbReference>
<dbReference type="CDD" id="cd01895">
    <property type="entry name" value="EngA2"/>
    <property type="match status" value="1"/>
</dbReference>
<sequence length="433" mass="49088">MAGIVAVVGRPNVGKSTFFNRMIQRREAIVDAVSGVTRDRHYGKSDWAGKEFSLIDTGGYVVGSDDVFEKEIDKQVELAIAEADAILFMVDVEAGITGMDEDVARLLRKVEKPIFLVVNKVDNAARLEDAVEFYNLGLGDYYPLSSINGSGTGELLDALVKVLPDEEIPEENLPRFAVVGRPNAGKSSFINALIGEDRYIVTDIAGTTRDSIDTRYNRFGFEFNLVDTAGIRRKSKVKEDLEFYSVMRSVRAIEHSDVCLLLLDATRGFDGQVQNIFWLAERNNKGIVILVNKWDKVEKETASVKEYTQKIKEVIAPFTDVPILFISATNKQRIYKAIETAVEVYNNRSRRIPTRKLNDLMLPIIENRPPPATKGKYVKIKFITQLPTPYPQFAFFCNLPQYVKDPYKRFLENQLRKHFDFTGVPMSIFMRKK</sequence>
<dbReference type="Gene3D" id="3.30.300.20">
    <property type="match status" value="1"/>
</dbReference>
<dbReference type="CDD" id="cd01894">
    <property type="entry name" value="EngA1"/>
    <property type="match status" value="1"/>
</dbReference>
<dbReference type="PROSITE" id="PS51712">
    <property type="entry name" value="G_ENGA"/>
    <property type="match status" value="2"/>
</dbReference>
<dbReference type="FunFam" id="3.40.50.300:FF:000040">
    <property type="entry name" value="GTPase Der"/>
    <property type="match status" value="1"/>
</dbReference>
<evidence type="ECO:0000256" key="8">
    <source>
        <dbReference type="HAMAP-Rule" id="MF_00195"/>
    </source>
</evidence>
<dbReference type="NCBIfam" id="TIGR00231">
    <property type="entry name" value="small_GTP"/>
    <property type="match status" value="2"/>
</dbReference>
<dbReference type="Pfam" id="PF01926">
    <property type="entry name" value="MMR_HSR1"/>
    <property type="match status" value="2"/>
</dbReference>
<dbReference type="InterPro" id="IPR032859">
    <property type="entry name" value="KH_dom-like"/>
</dbReference>
<evidence type="ECO:0000256" key="10">
    <source>
        <dbReference type="RuleBase" id="RU004481"/>
    </source>
</evidence>
<dbReference type="Gene3D" id="3.40.50.300">
    <property type="entry name" value="P-loop containing nucleotide triphosphate hydrolases"/>
    <property type="match status" value="2"/>
</dbReference>
<feature type="binding site" evidence="8">
    <location>
        <begin position="227"/>
        <end position="231"/>
    </location>
    <ligand>
        <name>GTP</name>
        <dbReference type="ChEBI" id="CHEBI:37565"/>
        <label>2</label>
    </ligand>
</feature>
<gene>
    <name evidence="8" type="primary">der</name>
    <name evidence="12" type="ORF">SAMN04490243_1589</name>
</gene>
<feature type="binding site" evidence="8">
    <location>
        <begin position="292"/>
        <end position="295"/>
    </location>
    <ligand>
        <name>GTP</name>
        <dbReference type="ChEBI" id="CHEBI:37565"/>
        <label>2</label>
    </ligand>
</feature>
<comment type="subunit">
    <text evidence="8">Associates with the 50S ribosomal subunit.</text>
</comment>
<evidence type="ECO:0000313" key="12">
    <source>
        <dbReference type="EMBL" id="SFR39968.1"/>
    </source>
</evidence>
<dbReference type="InterPro" id="IPR006073">
    <property type="entry name" value="GTP-bd"/>
</dbReference>
<dbReference type="Pfam" id="PF14714">
    <property type="entry name" value="KH_dom-like"/>
    <property type="match status" value="1"/>
</dbReference>
<dbReference type="InterPro" id="IPR015946">
    <property type="entry name" value="KH_dom-like_a/b"/>
</dbReference>
<reference evidence="12 13" key="1">
    <citation type="submission" date="2016-10" db="EMBL/GenBank/DDBJ databases">
        <authorList>
            <person name="de Groot N.N."/>
        </authorList>
    </citation>
    <scope>NUCLEOTIDE SEQUENCE [LARGE SCALE GENOMIC DNA]</scope>
    <source>
        <strain evidence="12 13">DSM 21019</strain>
    </source>
</reference>
<evidence type="ECO:0000256" key="9">
    <source>
        <dbReference type="PROSITE-ProRule" id="PRU01049"/>
    </source>
</evidence>
<dbReference type="HAMAP" id="MF_00195">
    <property type="entry name" value="GTPase_Der"/>
    <property type="match status" value="1"/>
</dbReference>
<feature type="binding site" evidence="8">
    <location>
        <begin position="56"/>
        <end position="60"/>
    </location>
    <ligand>
        <name>GTP</name>
        <dbReference type="ChEBI" id="CHEBI:37565"/>
        <label>1</label>
    </ligand>
</feature>
<feature type="binding site" evidence="8">
    <location>
        <begin position="180"/>
        <end position="187"/>
    </location>
    <ligand>
        <name>GTP</name>
        <dbReference type="ChEBI" id="CHEBI:37565"/>
        <label>2</label>
    </ligand>
</feature>
<keyword evidence="13" id="KW-1185">Reference proteome</keyword>
<dbReference type="InterPro" id="IPR016484">
    <property type="entry name" value="GTPase_Der"/>
</dbReference>
<dbReference type="FunFam" id="3.40.50.300:FF:000057">
    <property type="entry name" value="GTPase Der"/>
    <property type="match status" value="1"/>
</dbReference>
<evidence type="ECO:0000259" key="11">
    <source>
        <dbReference type="PROSITE" id="PS51712"/>
    </source>
</evidence>
<keyword evidence="3 8" id="KW-0690">Ribosome biogenesis</keyword>
<dbReference type="Proteomes" id="UP000199534">
    <property type="component" value="Unassembled WGS sequence"/>
</dbReference>
<dbReference type="FunFam" id="3.30.300.20:FF:000004">
    <property type="entry name" value="GTPase Der"/>
    <property type="match status" value="1"/>
</dbReference>
<dbReference type="PANTHER" id="PTHR43834:SF6">
    <property type="entry name" value="GTPASE DER"/>
    <property type="match status" value="1"/>
</dbReference>
<evidence type="ECO:0000256" key="5">
    <source>
        <dbReference type="ARBA" id="ARBA00022741"/>
    </source>
</evidence>
<feature type="binding site" evidence="8">
    <location>
        <begin position="9"/>
        <end position="16"/>
    </location>
    <ligand>
        <name>GTP</name>
        <dbReference type="ChEBI" id="CHEBI:37565"/>
        <label>1</label>
    </ligand>
</feature>
<proteinExistence type="inferred from homology"/>
<evidence type="ECO:0000256" key="7">
    <source>
        <dbReference type="ARBA" id="ARBA00032345"/>
    </source>
</evidence>
<feature type="binding site" evidence="8">
    <location>
        <begin position="119"/>
        <end position="122"/>
    </location>
    <ligand>
        <name>GTP</name>
        <dbReference type="ChEBI" id="CHEBI:37565"/>
        <label>1</label>
    </ligand>
</feature>
<dbReference type="PIRSF" id="PIRSF006485">
    <property type="entry name" value="GTP-binding_EngA"/>
    <property type="match status" value="1"/>
</dbReference>
<evidence type="ECO:0000256" key="6">
    <source>
        <dbReference type="ARBA" id="ARBA00023134"/>
    </source>
</evidence>
<evidence type="ECO:0000256" key="1">
    <source>
        <dbReference type="ARBA" id="ARBA00008279"/>
    </source>
</evidence>
<dbReference type="GO" id="GO:0043022">
    <property type="term" value="F:ribosome binding"/>
    <property type="evidence" value="ECO:0007669"/>
    <property type="project" value="TreeGrafter"/>
</dbReference>
<dbReference type="InterPro" id="IPR027417">
    <property type="entry name" value="P-loop_NTPase"/>
</dbReference>
<dbReference type="AlphaFoldDB" id="A0A1I6GCT9"/>
<keyword evidence="4 10" id="KW-0677">Repeat</keyword>
<feature type="domain" description="EngA-type G" evidence="11">
    <location>
        <begin position="3"/>
        <end position="167"/>
    </location>
</feature>
<dbReference type="PRINTS" id="PR00326">
    <property type="entry name" value="GTP1OBG"/>
</dbReference>
<evidence type="ECO:0000256" key="2">
    <source>
        <dbReference type="ARBA" id="ARBA00020953"/>
    </source>
</evidence>
<dbReference type="NCBIfam" id="TIGR03594">
    <property type="entry name" value="GTPase_EngA"/>
    <property type="match status" value="1"/>
</dbReference>